<reference evidence="9" key="2">
    <citation type="submission" date="2023-04" db="EMBL/GenBank/DDBJ databases">
        <authorList>
            <person name="Bruccoleri R.E."/>
            <person name="Oakeley E.J."/>
            <person name="Faust A.-M."/>
            <person name="Dessus-Babus S."/>
            <person name="Altorfer M."/>
            <person name="Burckhardt D."/>
            <person name="Oertli M."/>
            <person name="Naumann U."/>
            <person name="Petersen F."/>
            <person name="Wong J."/>
        </authorList>
    </citation>
    <scope>NUCLEOTIDE SEQUENCE</scope>
    <source>
        <strain evidence="9">GSM-AAB239-AS_SAM_17_03QT</strain>
        <tissue evidence="9">Leaf</tissue>
    </source>
</reference>
<keyword evidence="2" id="KW-0805">Transcription regulation</keyword>
<evidence type="ECO:0000256" key="1">
    <source>
        <dbReference type="ARBA" id="ARBA00004123"/>
    </source>
</evidence>
<keyword evidence="10" id="KW-1185">Reference proteome</keyword>
<evidence type="ECO:0000256" key="2">
    <source>
        <dbReference type="ARBA" id="ARBA00023015"/>
    </source>
</evidence>
<dbReference type="Proteomes" id="UP001140949">
    <property type="component" value="Unassembled WGS sequence"/>
</dbReference>
<protein>
    <recommendedName>
        <fullName evidence="8">TCP domain-containing protein</fullName>
    </recommendedName>
</protein>
<feature type="coiled-coil region" evidence="6">
    <location>
        <begin position="15"/>
        <end position="67"/>
    </location>
</feature>
<dbReference type="AlphaFoldDB" id="A0AAX6IIC4"/>
<keyword evidence="6" id="KW-0175">Coiled coil</keyword>
<feature type="domain" description="TCP" evidence="8">
    <location>
        <begin position="108"/>
        <end position="166"/>
    </location>
</feature>
<dbReference type="PANTHER" id="PTHR31072">
    <property type="entry name" value="TRANSCRIPTION FACTOR TCP4-RELATED"/>
    <property type="match status" value="1"/>
</dbReference>
<evidence type="ECO:0000313" key="9">
    <source>
        <dbReference type="EMBL" id="KAJ6852972.1"/>
    </source>
</evidence>
<accession>A0AAX6IIC4</accession>
<evidence type="ECO:0000256" key="7">
    <source>
        <dbReference type="SAM" id="MobiDB-lite"/>
    </source>
</evidence>
<comment type="caution">
    <text evidence="9">The sequence shown here is derived from an EMBL/GenBank/DDBJ whole genome shotgun (WGS) entry which is preliminary data.</text>
</comment>
<feature type="compositionally biased region" description="Low complexity" evidence="7">
    <location>
        <begin position="70"/>
        <end position="80"/>
    </location>
</feature>
<dbReference type="InterPro" id="IPR005333">
    <property type="entry name" value="Transcription_factor_TCP"/>
</dbReference>
<evidence type="ECO:0000256" key="4">
    <source>
        <dbReference type="ARBA" id="ARBA00023163"/>
    </source>
</evidence>
<reference evidence="9" key="1">
    <citation type="journal article" date="2023" name="GigaByte">
        <title>Genome assembly of the bearded iris, Iris pallida Lam.</title>
        <authorList>
            <person name="Bruccoleri R.E."/>
            <person name="Oakeley E.J."/>
            <person name="Faust A.M.E."/>
            <person name="Altorfer M."/>
            <person name="Dessus-Babus S."/>
            <person name="Burckhardt D."/>
            <person name="Oertli M."/>
            <person name="Naumann U."/>
            <person name="Petersen F."/>
            <person name="Wong J."/>
        </authorList>
    </citation>
    <scope>NUCLEOTIDE SEQUENCE</scope>
    <source>
        <strain evidence="9">GSM-AAB239-AS_SAM_17_03QT</strain>
    </source>
</reference>
<keyword evidence="4" id="KW-0804">Transcription</keyword>
<dbReference type="InterPro" id="IPR017887">
    <property type="entry name" value="TF_TCP_subgr"/>
</dbReference>
<keyword evidence="5" id="KW-0539">Nucleus</keyword>
<feature type="region of interest" description="Disordered" evidence="7">
    <location>
        <begin position="233"/>
        <end position="253"/>
    </location>
</feature>
<organism evidence="9 10">
    <name type="scientific">Iris pallida</name>
    <name type="common">Sweet iris</name>
    <dbReference type="NCBI Taxonomy" id="29817"/>
    <lineage>
        <taxon>Eukaryota</taxon>
        <taxon>Viridiplantae</taxon>
        <taxon>Streptophyta</taxon>
        <taxon>Embryophyta</taxon>
        <taxon>Tracheophyta</taxon>
        <taxon>Spermatophyta</taxon>
        <taxon>Magnoliopsida</taxon>
        <taxon>Liliopsida</taxon>
        <taxon>Asparagales</taxon>
        <taxon>Iridaceae</taxon>
        <taxon>Iridoideae</taxon>
        <taxon>Irideae</taxon>
        <taxon>Iris</taxon>
    </lineage>
</organism>
<dbReference type="Pfam" id="PF03634">
    <property type="entry name" value="TCP"/>
    <property type="match status" value="1"/>
</dbReference>
<dbReference type="GO" id="GO:0043565">
    <property type="term" value="F:sequence-specific DNA binding"/>
    <property type="evidence" value="ECO:0007669"/>
    <property type="project" value="TreeGrafter"/>
</dbReference>
<keyword evidence="3" id="KW-0238">DNA-binding</keyword>
<dbReference type="GO" id="GO:0005634">
    <property type="term" value="C:nucleus"/>
    <property type="evidence" value="ECO:0007669"/>
    <property type="project" value="UniProtKB-SubCell"/>
</dbReference>
<sequence>MAKVCGRRASNKWEESAAVAKLEEAKRSKVEEEEEESQFQSFLLHHLQQHHHQQQQQQLQLQQLQQQQQQQPSAMTTTTTVSKKQRTAVPTGKIVPVPGGHIVRSTGRKDRHSKVCTAKGLRDRRVRLSAHTAIEFYDVQDRLGYDRPSMAVDWLMKNAKAAIDELDELPPWLPTADAAAAAAATEGAQEAVLACGAAEAQPVAANSMNSNSDAIAMESFFPMAAAPSSYPARPAVANQQPRPGPPAVARLQPQPVLVRHGLVGSAEHRRDGSWGQRQYRQLVAASAAVGDRPPVLYSEGTPSVQRLAFGSFLDGLDGFRDRPQ</sequence>
<dbReference type="GO" id="GO:0003700">
    <property type="term" value="F:DNA-binding transcription factor activity"/>
    <property type="evidence" value="ECO:0007669"/>
    <property type="project" value="InterPro"/>
</dbReference>
<dbReference type="PROSITE" id="PS51369">
    <property type="entry name" value="TCP"/>
    <property type="match status" value="1"/>
</dbReference>
<evidence type="ECO:0000256" key="5">
    <source>
        <dbReference type="ARBA" id="ARBA00023242"/>
    </source>
</evidence>
<evidence type="ECO:0000256" key="3">
    <source>
        <dbReference type="ARBA" id="ARBA00023125"/>
    </source>
</evidence>
<name>A0AAX6IIC4_IRIPA</name>
<comment type="subcellular location">
    <subcellularLocation>
        <location evidence="1">Nucleus</location>
    </subcellularLocation>
</comment>
<evidence type="ECO:0000259" key="8">
    <source>
        <dbReference type="PROSITE" id="PS51369"/>
    </source>
</evidence>
<evidence type="ECO:0000256" key="6">
    <source>
        <dbReference type="SAM" id="Coils"/>
    </source>
</evidence>
<gene>
    <name evidence="9" type="ORF">M6B38_252390</name>
</gene>
<proteinExistence type="predicted"/>
<feature type="region of interest" description="Disordered" evidence="7">
    <location>
        <begin position="70"/>
        <end position="114"/>
    </location>
</feature>
<dbReference type="PANTHER" id="PTHR31072:SF93">
    <property type="entry name" value="TRANSCRIPTION FACTOR TCP24"/>
    <property type="match status" value="1"/>
</dbReference>
<dbReference type="EMBL" id="JANAVB010001298">
    <property type="protein sequence ID" value="KAJ6852972.1"/>
    <property type="molecule type" value="Genomic_DNA"/>
</dbReference>
<evidence type="ECO:0000313" key="10">
    <source>
        <dbReference type="Proteomes" id="UP001140949"/>
    </source>
</evidence>